<reference evidence="7 8" key="1">
    <citation type="submission" date="2014-04" db="EMBL/GenBank/DDBJ databases">
        <title>Whole genome of Muricauda olearia.</title>
        <authorList>
            <person name="Zhang X.-H."/>
            <person name="Tang K."/>
        </authorList>
    </citation>
    <scope>NUCLEOTIDE SEQUENCE [LARGE SCALE GENOMIC DNA]</scope>
    <source>
        <strain evidence="7 8">Th120</strain>
    </source>
</reference>
<comment type="catalytic activity">
    <reaction evidence="4">
        <text>a monoamide of a dicarboxylate + H2O = a dicarboxylate + NH4(+)</text>
        <dbReference type="Rhea" id="RHEA:11716"/>
        <dbReference type="ChEBI" id="CHEBI:15377"/>
        <dbReference type="ChEBI" id="CHEBI:28938"/>
        <dbReference type="ChEBI" id="CHEBI:28965"/>
        <dbReference type="ChEBI" id="CHEBI:77450"/>
        <dbReference type="EC" id="3.5.1.3"/>
    </reaction>
</comment>
<dbReference type="Proteomes" id="UP000290261">
    <property type="component" value="Unassembled WGS sequence"/>
</dbReference>
<keyword evidence="8" id="KW-1185">Reference proteome</keyword>
<dbReference type="Pfam" id="PF00795">
    <property type="entry name" value="CN_hydrolase"/>
    <property type="match status" value="1"/>
</dbReference>
<dbReference type="CDD" id="cd07575">
    <property type="entry name" value="Xc-1258_like"/>
    <property type="match status" value="1"/>
</dbReference>
<evidence type="ECO:0000256" key="4">
    <source>
        <dbReference type="ARBA" id="ARBA00052904"/>
    </source>
</evidence>
<dbReference type="GO" id="GO:0106008">
    <property type="term" value="F:2-oxoglutaramate amidase activity"/>
    <property type="evidence" value="ECO:0007669"/>
    <property type="project" value="TreeGrafter"/>
</dbReference>
<dbReference type="SUPFAM" id="SSF56317">
    <property type="entry name" value="Carbon-nitrogen hydrolase"/>
    <property type="match status" value="1"/>
</dbReference>
<evidence type="ECO:0000259" key="6">
    <source>
        <dbReference type="PROSITE" id="PS50263"/>
    </source>
</evidence>
<organism evidence="7 8">
    <name type="scientific">Flagellimonas olearia</name>
    <dbReference type="NCBI Taxonomy" id="552546"/>
    <lineage>
        <taxon>Bacteria</taxon>
        <taxon>Pseudomonadati</taxon>
        <taxon>Bacteroidota</taxon>
        <taxon>Flavobacteriia</taxon>
        <taxon>Flavobacteriales</taxon>
        <taxon>Flavobacteriaceae</taxon>
        <taxon>Flagellimonas</taxon>
    </lineage>
</organism>
<evidence type="ECO:0000313" key="7">
    <source>
        <dbReference type="EMBL" id="RYC52141.1"/>
    </source>
</evidence>
<dbReference type="InterPro" id="IPR036526">
    <property type="entry name" value="C-N_Hydrolase_sf"/>
</dbReference>
<accession>A0A444VMW5</accession>
<protein>
    <recommendedName>
        <fullName evidence="5">Omega-amidase YafV</fullName>
        <ecNumber evidence="3">3.5.1.3</ecNumber>
    </recommendedName>
</protein>
<dbReference type="RefSeq" id="WP_129653679.1">
    <property type="nucleotide sequence ID" value="NZ_ML142908.1"/>
</dbReference>
<comment type="similarity">
    <text evidence="1">Belongs to the carbon-nitrogen hydrolase superfamily. NIT1/NIT2 family.</text>
</comment>
<dbReference type="NCBIfam" id="NF007757">
    <property type="entry name" value="PRK10438.1"/>
    <property type="match status" value="1"/>
</dbReference>
<evidence type="ECO:0000256" key="2">
    <source>
        <dbReference type="ARBA" id="ARBA00022801"/>
    </source>
</evidence>
<dbReference type="EC" id="3.5.1.3" evidence="3"/>
<dbReference type="GO" id="GO:0050152">
    <property type="term" value="F:omega-amidase activity"/>
    <property type="evidence" value="ECO:0007669"/>
    <property type="project" value="UniProtKB-EC"/>
</dbReference>
<comment type="caution">
    <text evidence="7">The sequence shown here is derived from an EMBL/GenBank/DDBJ whole genome shotgun (WGS) entry which is preliminary data.</text>
</comment>
<keyword evidence="2 7" id="KW-0378">Hydrolase</keyword>
<dbReference type="FunFam" id="3.60.110.10:FF:000004">
    <property type="entry name" value="Carbon-nitrogen hydrolase"/>
    <property type="match status" value="1"/>
</dbReference>
<evidence type="ECO:0000256" key="3">
    <source>
        <dbReference type="ARBA" id="ARBA00039118"/>
    </source>
</evidence>
<evidence type="ECO:0000256" key="5">
    <source>
        <dbReference type="ARBA" id="ARBA00072139"/>
    </source>
</evidence>
<gene>
    <name evidence="7" type="ORF">DN53_09655</name>
</gene>
<dbReference type="InterPro" id="IPR052737">
    <property type="entry name" value="Omega-amidase_YafV"/>
</dbReference>
<evidence type="ECO:0000256" key="1">
    <source>
        <dbReference type="ARBA" id="ARBA00010613"/>
    </source>
</evidence>
<dbReference type="PROSITE" id="PS50263">
    <property type="entry name" value="CN_HYDROLASE"/>
    <property type="match status" value="1"/>
</dbReference>
<proteinExistence type="inferred from homology"/>
<dbReference type="EMBL" id="JJMP01000003">
    <property type="protein sequence ID" value="RYC52141.1"/>
    <property type="molecule type" value="Genomic_DNA"/>
</dbReference>
<evidence type="ECO:0000313" key="8">
    <source>
        <dbReference type="Proteomes" id="UP000290261"/>
    </source>
</evidence>
<dbReference type="PANTHER" id="PTHR47799:SF1">
    <property type="entry name" value="OMEGA-AMIDASE YAFV"/>
    <property type="match status" value="1"/>
</dbReference>
<dbReference type="AlphaFoldDB" id="A0A444VMW5"/>
<dbReference type="PANTHER" id="PTHR47799">
    <property type="entry name" value="OMEGA-AMIDASE YAFV"/>
    <property type="match status" value="1"/>
</dbReference>
<sequence>MSQQLTIALIQSQLHWEAPQQNRTMFEEKIDSISNDVDVIVLPEMFTSGFTMNPGNLDASEGIKTVEWMQNQAKKKNAAIVGSMVFQEDSKFFNRLWFVQPDGGLSTYDKKHTFTLAGEDKVYTAGNIRALIDFRGFKICPLICYDLRFPVWARNVENYDVLIYVANWPKPRIGAWDTLLKARAIENMAYTIGVNRIGQDNLGHEYSGHSAVYDALGNPIAYSEKEEIIYATLDKGHIESNREKLKFLEDRDDFTLK</sequence>
<name>A0A444VMW5_9FLAO</name>
<dbReference type="Gene3D" id="3.60.110.10">
    <property type="entry name" value="Carbon-nitrogen hydrolase"/>
    <property type="match status" value="1"/>
</dbReference>
<feature type="domain" description="CN hydrolase" evidence="6">
    <location>
        <begin position="5"/>
        <end position="235"/>
    </location>
</feature>
<dbReference type="InterPro" id="IPR003010">
    <property type="entry name" value="C-N_Hydrolase"/>
</dbReference>